<evidence type="ECO:0000313" key="14">
    <source>
        <dbReference type="Proteomes" id="UP000799421"/>
    </source>
</evidence>
<dbReference type="GO" id="GO:0004843">
    <property type="term" value="F:cysteine-type deubiquitinase activity"/>
    <property type="evidence" value="ECO:0007669"/>
    <property type="project" value="InterPro"/>
</dbReference>
<proteinExistence type="predicted"/>
<feature type="domain" description="USP" evidence="11">
    <location>
        <begin position="166"/>
        <end position="492"/>
    </location>
</feature>
<keyword evidence="2" id="KW-0507">mRNA processing</keyword>
<dbReference type="InterPro" id="IPR050185">
    <property type="entry name" value="Ub_carboxyl-term_hydrolase"/>
</dbReference>
<keyword evidence="7" id="KW-0508">mRNA splicing</keyword>
<dbReference type="InterPro" id="IPR033809">
    <property type="entry name" value="USP39"/>
</dbReference>
<evidence type="ECO:0000256" key="1">
    <source>
        <dbReference type="ARBA" id="ARBA00004123"/>
    </source>
</evidence>
<dbReference type="GO" id="GO:0016579">
    <property type="term" value="P:protein deubiquitination"/>
    <property type="evidence" value="ECO:0007669"/>
    <property type="project" value="InterPro"/>
</dbReference>
<dbReference type="InterPro" id="IPR028889">
    <property type="entry name" value="USP"/>
</dbReference>
<sequence>MPKRPSSGELSSPSPKKARLNSESLSESASPSANGAAEFNADLYSDLYLDTISRKNLDFDFEKQCSVTLTTVNIYACLVCGRYFSGRGRQTPAYLHALDLNHHVFINLSTKKIYILPDGYEVLNRSVEDIKYVVEPTYTPEDVRRLSASNPAVVDLWGREYIPGFMGINNIKSNDYVNVIVQILSHVTPIRDYFLLSNLTAKPAIIQTFASLIRKLWNKRAFKSHVSPHELIQTITSRSSKRFTLTAQNDPAEFLGWFLNTLHLSLGGHRSKPKTSLIQQTFQGRLRIESQHITPRADASDRLRFEDAEIDSKVVPFIILTLDLPPAPLFQDDAEGNLIPQVSLWSVLQKYNGITAQERANTRVRYRLLHPLPEYVIMHIKRFQRNKFLDETRNQTIVTFGTEGLDLAPLVEPQPVEVGRGREVYDLVGNVTYEGVKVRDDSVEGEQERKMWKVQVLEGEGKWWEMQDLWVERVDRELLAARESYIMVWRRRVE</sequence>
<dbReference type="CDD" id="cd02669">
    <property type="entry name" value="Peptidase_C19M"/>
    <property type="match status" value="1"/>
</dbReference>
<organism evidence="13 14">
    <name type="scientific">Piedraia hortae CBS 480.64</name>
    <dbReference type="NCBI Taxonomy" id="1314780"/>
    <lineage>
        <taxon>Eukaryota</taxon>
        <taxon>Fungi</taxon>
        <taxon>Dikarya</taxon>
        <taxon>Ascomycota</taxon>
        <taxon>Pezizomycotina</taxon>
        <taxon>Dothideomycetes</taxon>
        <taxon>Dothideomycetidae</taxon>
        <taxon>Capnodiales</taxon>
        <taxon>Piedraiaceae</taxon>
        <taxon>Piedraia</taxon>
    </lineage>
</organism>
<evidence type="ECO:0000256" key="7">
    <source>
        <dbReference type="ARBA" id="ARBA00023187"/>
    </source>
</evidence>
<keyword evidence="8" id="KW-0539">Nucleus</keyword>
<dbReference type="Gene3D" id="3.90.70.10">
    <property type="entry name" value="Cysteine proteinases"/>
    <property type="match status" value="1"/>
</dbReference>
<dbReference type="Pfam" id="PF02148">
    <property type="entry name" value="zf-UBP"/>
    <property type="match status" value="1"/>
</dbReference>
<evidence type="ECO:0000256" key="9">
    <source>
        <dbReference type="PROSITE-ProRule" id="PRU00502"/>
    </source>
</evidence>
<dbReference type="GO" id="GO:0008270">
    <property type="term" value="F:zinc ion binding"/>
    <property type="evidence" value="ECO:0007669"/>
    <property type="project" value="UniProtKB-KW"/>
</dbReference>
<dbReference type="SUPFAM" id="SSF54001">
    <property type="entry name" value="Cysteine proteinases"/>
    <property type="match status" value="1"/>
</dbReference>
<dbReference type="OrthoDB" id="10263353at2759"/>
<dbReference type="AlphaFoldDB" id="A0A6A7C1I0"/>
<comment type="subcellular location">
    <subcellularLocation>
        <location evidence="1">Nucleus</location>
    </subcellularLocation>
</comment>
<dbReference type="Pfam" id="PF00443">
    <property type="entry name" value="UCH"/>
    <property type="match status" value="1"/>
</dbReference>
<dbReference type="InterPro" id="IPR013083">
    <property type="entry name" value="Znf_RING/FYVE/PHD"/>
</dbReference>
<keyword evidence="5 9" id="KW-0863">Zinc-finger</keyword>
<dbReference type="InterPro" id="IPR038765">
    <property type="entry name" value="Papain-like_cys_pep_sf"/>
</dbReference>
<evidence type="ECO:0000256" key="10">
    <source>
        <dbReference type="SAM" id="MobiDB-lite"/>
    </source>
</evidence>
<evidence type="ECO:0000259" key="12">
    <source>
        <dbReference type="PROSITE" id="PS50271"/>
    </source>
</evidence>
<evidence type="ECO:0000256" key="6">
    <source>
        <dbReference type="ARBA" id="ARBA00022833"/>
    </source>
</evidence>
<dbReference type="InterPro" id="IPR001607">
    <property type="entry name" value="Znf_UBP"/>
</dbReference>
<dbReference type="PANTHER" id="PTHR21646">
    <property type="entry name" value="UBIQUITIN CARBOXYL-TERMINAL HYDROLASE"/>
    <property type="match status" value="1"/>
</dbReference>
<dbReference type="GO" id="GO:0000245">
    <property type="term" value="P:spliceosomal complex assembly"/>
    <property type="evidence" value="ECO:0007669"/>
    <property type="project" value="InterPro"/>
</dbReference>
<dbReference type="Proteomes" id="UP000799421">
    <property type="component" value="Unassembled WGS sequence"/>
</dbReference>
<feature type="domain" description="UBP-type" evidence="12">
    <location>
        <begin position="44"/>
        <end position="141"/>
    </location>
</feature>
<reference evidence="13" key="1">
    <citation type="journal article" date="2020" name="Stud. Mycol.">
        <title>101 Dothideomycetes genomes: a test case for predicting lifestyles and emergence of pathogens.</title>
        <authorList>
            <person name="Haridas S."/>
            <person name="Albert R."/>
            <person name="Binder M."/>
            <person name="Bloem J."/>
            <person name="Labutti K."/>
            <person name="Salamov A."/>
            <person name="Andreopoulos B."/>
            <person name="Baker S."/>
            <person name="Barry K."/>
            <person name="Bills G."/>
            <person name="Bluhm B."/>
            <person name="Cannon C."/>
            <person name="Castanera R."/>
            <person name="Culley D."/>
            <person name="Daum C."/>
            <person name="Ezra D."/>
            <person name="Gonzalez J."/>
            <person name="Henrissat B."/>
            <person name="Kuo A."/>
            <person name="Liang C."/>
            <person name="Lipzen A."/>
            <person name="Lutzoni F."/>
            <person name="Magnuson J."/>
            <person name="Mondo S."/>
            <person name="Nolan M."/>
            <person name="Ohm R."/>
            <person name="Pangilinan J."/>
            <person name="Park H.-J."/>
            <person name="Ramirez L."/>
            <person name="Alfaro M."/>
            <person name="Sun H."/>
            <person name="Tritt A."/>
            <person name="Yoshinaga Y."/>
            <person name="Zwiers L.-H."/>
            <person name="Turgeon B."/>
            <person name="Goodwin S."/>
            <person name="Spatafora J."/>
            <person name="Crous P."/>
            <person name="Grigoriev I."/>
        </authorList>
    </citation>
    <scope>NUCLEOTIDE SEQUENCE</scope>
    <source>
        <strain evidence="13">CBS 480.64</strain>
    </source>
</reference>
<dbReference type="PROSITE" id="PS50271">
    <property type="entry name" value="ZF_UBP"/>
    <property type="match status" value="1"/>
</dbReference>
<evidence type="ECO:0000256" key="2">
    <source>
        <dbReference type="ARBA" id="ARBA00022664"/>
    </source>
</evidence>
<dbReference type="Gene3D" id="3.30.40.10">
    <property type="entry name" value="Zinc/RING finger domain, C3HC4 (zinc finger)"/>
    <property type="match status" value="1"/>
</dbReference>
<dbReference type="GO" id="GO:0005681">
    <property type="term" value="C:spliceosomal complex"/>
    <property type="evidence" value="ECO:0007669"/>
    <property type="project" value="UniProtKB-KW"/>
</dbReference>
<feature type="compositionally biased region" description="Low complexity" evidence="10">
    <location>
        <begin position="21"/>
        <end position="34"/>
    </location>
</feature>
<keyword evidence="6" id="KW-0862">Zinc</keyword>
<keyword evidence="3" id="KW-0479">Metal-binding</keyword>
<evidence type="ECO:0000256" key="5">
    <source>
        <dbReference type="ARBA" id="ARBA00022771"/>
    </source>
</evidence>
<evidence type="ECO:0000259" key="11">
    <source>
        <dbReference type="PROSITE" id="PS50235"/>
    </source>
</evidence>
<name>A0A6A7C1I0_9PEZI</name>
<evidence type="ECO:0000256" key="4">
    <source>
        <dbReference type="ARBA" id="ARBA00022728"/>
    </source>
</evidence>
<keyword evidence="14" id="KW-1185">Reference proteome</keyword>
<dbReference type="SMART" id="SM00290">
    <property type="entry name" value="ZnF_UBP"/>
    <property type="match status" value="1"/>
</dbReference>
<dbReference type="PANTHER" id="PTHR21646:SF16">
    <property type="entry name" value="U4_U6.U5 TRI-SNRNP-ASSOCIATED PROTEIN 2"/>
    <property type="match status" value="1"/>
</dbReference>
<dbReference type="PROSITE" id="PS50235">
    <property type="entry name" value="USP_3"/>
    <property type="match status" value="1"/>
</dbReference>
<dbReference type="SUPFAM" id="SSF57850">
    <property type="entry name" value="RING/U-box"/>
    <property type="match status" value="1"/>
</dbReference>
<dbReference type="InterPro" id="IPR001394">
    <property type="entry name" value="Peptidase_C19_UCH"/>
</dbReference>
<protein>
    <submittedName>
        <fullName evidence="13">Cysteine proteinase</fullName>
    </submittedName>
</protein>
<evidence type="ECO:0000256" key="8">
    <source>
        <dbReference type="ARBA" id="ARBA00023242"/>
    </source>
</evidence>
<dbReference type="EMBL" id="MU005975">
    <property type="protein sequence ID" value="KAF2861152.1"/>
    <property type="molecule type" value="Genomic_DNA"/>
</dbReference>
<keyword evidence="4" id="KW-0747">Spliceosome</keyword>
<gene>
    <name evidence="13" type="ORF">K470DRAFT_294509</name>
</gene>
<feature type="region of interest" description="Disordered" evidence="10">
    <location>
        <begin position="1"/>
        <end position="34"/>
    </location>
</feature>
<evidence type="ECO:0000313" key="13">
    <source>
        <dbReference type="EMBL" id="KAF2861152.1"/>
    </source>
</evidence>
<accession>A0A6A7C1I0</accession>
<evidence type="ECO:0000256" key="3">
    <source>
        <dbReference type="ARBA" id="ARBA00022723"/>
    </source>
</evidence>